<feature type="domain" description="Fe2OG dioxygenase" evidence="2">
    <location>
        <begin position="197"/>
        <end position="352"/>
    </location>
</feature>
<keyword evidence="1" id="KW-0479">Metal-binding</keyword>
<evidence type="ECO:0000313" key="4">
    <source>
        <dbReference type="Proteomes" id="UP000095751"/>
    </source>
</evidence>
<gene>
    <name evidence="3" type="ORF">FRACYDRAFT_245612</name>
</gene>
<dbReference type="GO" id="GO:0016491">
    <property type="term" value="F:oxidoreductase activity"/>
    <property type="evidence" value="ECO:0007669"/>
    <property type="project" value="UniProtKB-KW"/>
</dbReference>
<dbReference type="AlphaFoldDB" id="A0A1E7F0C7"/>
<dbReference type="SUPFAM" id="SSF51197">
    <property type="entry name" value="Clavaminate synthase-like"/>
    <property type="match status" value="1"/>
</dbReference>
<sequence length="409" mass="46195">MMNDIPVIDLDLNRRHSSEDEIITELLTAFTTIGFCTIINHGISSELISNTFKVSKQFFDLPLEVKLKYKYLSPKSNRGYIPSGMETHDKTYDHSNSDCDSLSSVTIIPPDQKETMDIGYDDNNDDDEIFKNNWPDQDIIDSSLSNDNDDDDSINFHDVIDEYFSLMDKLYLRLMKYIGLGLGLPDDGDYLVQRCNQHHENLRLLHYPGGNTNNANSSNSNIRGNAHTDFGALTLLVQDEVGGLKVRRSNNESEEEWIDVKPVPNSIIVNVGDMLMRWSNDKLKATLHKVETPPTINTTATYTRDEIDSCTTRTISNVHGIDDNHEEEGEVKVNIIDVIIPERYSIAFFCNVNKDVNIECLETCCNDTDNPPKYPIINSYEYLTQRLAATIQTSTSTSTSTTTSTTESS</sequence>
<reference evidence="3 4" key="1">
    <citation type="submission" date="2016-09" db="EMBL/GenBank/DDBJ databases">
        <title>Extensive genetic diversity and differential bi-allelic expression allows diatom success in the polar Southern Ocean.</title>
        <authorList>
            <consortium name="DOE Joint Genome Institute"/>
            <person name="Mock T."/>
            <person name="Otillar R.P."/>
            <person name="Strauss J."/>
            <person name="Dupont C."/>
            <person name="Frickenhaus S."/>
            <person name="Maumus F."/>
            <person name="Mcmullan M."/>
            <person name="Sanges R."/>
            <person name="Schmutz J."/>
            <person name="Toseland A."/>
            <person name="Valas R."/>
            <person name="Veluchamy A."/>
            <person name="Ward B.J."/>
            <person name="Allen A."/>
            <person name="Barry K."/>
            <person name="Falciatore A."/>
            <person name="Ferrante M."/>
            <person name="Fortunato A.E."/>
            <person name="Gloeckner G."/>
            <person name="Gruber A."/>
            <person name="Hipkin R."/>
            <person name="Janech M."/>
            <person name="Kroth P."/>
            <person name="Leese F."/>
            <person name="Lindquist E."/>
            <person name="Lyon B.R."/>
            <person name="Martin J."/>
            <person name="Mayer C."/>
            <person name="Parker M."/>
            <person name="Quesneville H."/>
            <person name="Raymond J."/>
            <person name="Uhlig C."/>
            <person name="Valentin K.U."/>
            <person name="Worden A.Z."/>
            <person name="Armbrust E.V."/>
            <person name="Bowler C."/>
            <person name="Green B."/>
            <person name="Moulton V."/>
            <person name="Van Oosterhout C."/>
            <person name="Grigoriev I."/>
        </authorList>
    </citation>
    <scope>NUCLEOTIDE SEQUENCE [LARGE SCALE GENOMIC DNA]</scope>
    <source>
        <strain evidence="3 4">CCMP1102</strain>
    </source>
</reference>
<dbReference type="Pfam" id="PF14226">
    <property type="entry name" value="DIOX_N"/>
    <property type="match status" value="1"/>
</dbReference>
<dbReference type="PROSITE" id="PS51471">
    <property type="entry name" value="FE2OG_OXY"/>
    <property type="match status" value="1"/>
</dbReference>
<organism evidence="3 4">
    <name type="scientific">Fragilariopsis cylindrus CCMP1102</name>
    <dbReference type="NCBI Taxonomy" id="635003"/>
    <lineage>
        <taxon>Eukaryota</taxon>
        <taxon>Sar</taxon>
        <taxon>Stramenopiles</taxon>
        <taxon>Ochrophyta</taxon>
        <taxon>Bacillariophyta</taxon>
        <taxon>Bacillariophyceae</taxon>
        <taxon>Bacillariophycidae</taxon>
        <taxon>Bacillariales</taxon>
        <taxon>Bacillariaceae</taxon>
        <taxon>Fragilariopsis</taxon>
    </lineage>
</organism>
<dbReference type="InParanoid" id="A0A1E7F0C7"/>
<dbReference type="PANTHER" id="PTHR47990">
    <property type="entry name" value="2-OXOGLUTARATE (2OG) AND FE(II)-DEPENDENT OXYGENASE SUPERFAMILY PROTEIN-RELATED"/>
    <property type="match status" value="1"/>
</dbReference>
<dbReference type="OrthoDB" id="288590at2759"/>
<dbReference type="InterPro" id="IPR044861">
    <property type="entry name" value="IPNS-like_FE2OG_OXY"/>
</dbReference>
<dbReference type="Pfam" id="PF03171">
    <property type="entry name" value="2OG-FeII_Oxy"/>
    <property type="match status" value="1"/>
</dbReference>
<dbReference type="InterPro" id="IPR026992">
    <property type="entry name" value="DIOX_N"/>
</dbReference>
<protein>
    <submittedName>
        <fullName evidence="3">Clavaminate synthase-like protein</fullName>
    </submittedName>
</protein>
<dbReference type="Gene3D" id="2.60.120.330">
    <property type="entry name" value="B-lactam Antibiotic, Isopenicillin N Synthase, Chain"/>
    <property type="match status" value="1"/>
</dbReference>
<dbReference type="InterPro" id="IPR027443">
    <property type="entry name" value="IPNS-like_sf"/>
</dbReference>
<dbReference type="GO" id="GO:0046872">
    <property type="term" value="F:metal ion binding"/>
    <property type="evidence" value="ECO:0007669"/>
    <property type="project" value="UniProtKB-KW"/>
</dbReference>
<proteinExistence type="inferred from homology"/>
<dbReference type="InterPro" id="IPR050231">
    <property type="entry name" value="Iron_ascorbate_oxido_reductase"/>
</dbReference>
<accession>A0A1E7F0C7</accession>
<keyword evidence="4" id="KW-1185">Reference proteome</keyword>
<keyword evidence="1" id="KW-0408">Iron</keyword>
<keyword evidence="1" id="KW-0560">Oxidoreductase</keyword>
<dbReference type="InterPro" id="IPR005123">
    <property type="entry name" value="Oxoglu/Fe-dep_dioxygenase_dom"/>
</dbReference>
<dbReference type="EMBL" id="KV784367">
    <property type="protein sequence ID" value="OEU11556.1"/>
    <property type="molecule type" value="Genomic_DNA"/>
</dbReference>
<evidence type="ECO:0000256" key="1">
    <source>
        <dbReference type="RuleBase" id="RU003682"/>
    </source>
</evidence>
<name>A0A1E7F0C7_9STRA</name>
<evidence type="ECO:0000313" key="3">
    <source>
        <dbReference type="EMBL" id="OEU11556.1"/>
    </source>
</evidence>
<evidence type="ECO:0000259" key="2">
    <source>
        <dbReference type="PROSITE" id="PS51471"/>
    </source>
</evidence>
<comment type="similarity">
    <text evidence="1">Belongs to the iron/ascorbate-dependent oxidoreductase family.</text>
</comment>
<dbReference type="Proteomes" id="UP000095751">
    <property type="component" value="Unassembled WGS sequence"/>
</dbReference>
<dbReference type="KEGG" id="fcy:FRACYDRAFT_245612"/>